<evidence type="ECO:0000259" key="1">
    <source>
        <dbReference type="PROSITE" id="PS50994"/>
    </source>
</evidence>
<dbReference type="InterPro" id="IPR012337">
    <property type="entry name" value="RNaseH-like_sf"/>
</dbReference>
<dbReference type="InterPro" id="IPR001584">
    <property type="entry name" value="Integrase_cat-core"/>
</dbReference>
<comment type="caution">
    <text evidence="2">The sequence shown here is derived from an EMBL/GenBank/DDBJ whole genome shotgun (WGS) entry which is preliminary data.</text>
</comment>
<keyword evidence="3" id="KW-1185">Reference proteome</keyword>
<dbReference type="AlphaFoldDB" id="A0A252F757"/>
<dbReference type="InterPro" id="IPR036397">
    <property type="entry name" value="RNaseH_sf"/>
</dbReference>
<dbReference type="InterPro" id="IPR050900">
    <property type="entry name" value="Transposase_IS3/IS150/IS904"/>
</dbReference>
<dbReference type="OrthoDB" id="9775203at2"/>
<name>A0A252F757_9FIRM</name>
<evidence type="ECO:0000313" key="2">
    <source>
        <dbReference type="EMBL" id="OUM21490.1"/>
    </source>
</evidence>
<dbReference type="Proteomes" id="UP000194903">
    <property type="component" value="Unassembled WGS sequence"/>
</dbReference>
<accession>A0A252F757</accession>
<dbReference type="PROSITE" id="PS50994">
    <property type="entry name" value="INTEGRASE"/>
    <property type="match status" value="1"/>
</dbReference>
<reference evidence="2 3" key="1">
    <citation type="submission" date="2017-05" db="EMBL/GenBank/DDBJ databases">
        <title>Butyricicoccus porcorum sp. nov. a butyrate-producing bacterium from the swine intestinal tract.</title>
        <authorList>
            <person name="Trachsel J."/>
            <person name="Humphrey S."/>
            <person name="Allen H.K."/>
        </authorList>
    </citation>
    <scope>NUCLEOTIDE SEQUENCE [LARGE SCALE GENOMIC DNA]</scope>
    <source>
        <strain evidence="2">BB10</strain>
    </source>
</reference>
<dbReference type="Gene3D" id="3.30.420.10">
    <property type="entry name" value="Ribonuclease H-like superfamily/Ribonuclease H"/>
    <property type="match status" value="1"/>
</dbReference>
<dbReference type="GO" id="GO:0015074">
    <property type="term" value="P:DNA integration"/>
    <property type="evidence" value="ECO:0007669"/>
    <property type="project" value="InterPro"/>
</dbReference>
<dbReference type="SUPFAM" id="SSF53098">
    <property type="entry name" value="Ribonuclease H-like"/>
    <property type="match status" value="1"/>
</dbReference>
<organism evidence="2 3">
    <name type="scientific">Butyricicoccus porcorum</name>
    <dbReference type="NCBI Taxonomy" id="1945634"/>
    <lineage>
        <taxon>Bacteria</taxon>
        <taxon>Bacillati</taxon>
        <taxon>Bacillota</taxon>
        <taxon>Clostridia</taxon>
        <taxon>Eubacteriales</taxon>
        <taxon>Butyricicoccaceae</taxon>
        <taxon>Butyricicoccus</taxon>
    </lineage>
</organism>
<dbReference type="EMBL" id="NHOC01000002">
    <property type="protein sequence ID" value="OUM21490.1"/>
    <property type="molecule type" value="Genomic_DNA"/>
</dbReference>
<dbReference type="Pfam" id="PF00665">
    <property type="entry name" value="rve"/>
    <property type="match status" value="1"/>
</dbReference>
<proteinExistence type="predicted"/>
<feature type="domain" description="Integrase catalytic" evidence="1">
    <location>
        <begin position="33"/>
        <end position="133"/>
    </location>
</feature>
<evidence type="ECO:0000313" key="3">
    <source>
        <dbReference type="Proteomes" id="UP000194903"/>
    </source>
</evidence>
<dbReference type="PANTHER" id="PTHR46889">
    <property type="entry name" value="TRANSPOSASE INSF FOR INSERTION SEQUENCE IS3B-RELATED"/>
    <property type="match status" value="1"/>
</dbReference>
<dbReference type="GO" id="GO:0003676">
    <property type="term" value="F:nucleic acid binding"/>
    <property type="evidence" value="ECO:0007669"/>
    <property type="project" value="InterPro"/>
</dbReference>
<sequence length="133" mass="15327">MVASILDGLEFNHTAEACRLHEIFRGLLNRDFHAEKPNQKWVTDVTEFSLFGEKLYLSPILDLHSRDLVSYTISDRPVLGMVTSMLDKAFEKIPDDTGLILHSDQGWQYQHKQYQRMLKKKGVYSGSVVKTKI</sequence>
<dbReference type="PANTHER" id="PTHR46889:SF4">
    <property type="entry name" value="TRANSPOSASE INSO FOR INSERTION SEQUENCE ELEMENT IS911B-RELATED"/>
    <property type="match status" value="1"/>
</dbReference>
<gene>
    <name evidence="2" type="ORF">CBW42_02655</name>
</gene>
<protein>
    <recommendedName>
        <fullName evidence="1">Integrase catalytic domain-containing protein</fullName>
    </recommendedName>
</protein>